<reference evidence="2" key="1">
    <citation type="submission" date="2019-12" db="EMBL/GenBank/DDBJ databases">
        <title>Comparative genomics gives insights into the taxonomy of the Azoarcus-Aromatoleum group and reveals separate origins of nif in the plant-associated Azoarcus and non-plant-associated Aromatoleum sub-groups.</title>
        <authorList>
            <person name="Lafos M."/>
            <person name="Maluk M."/>
            <person name="Batista M."/>
            <person name="Junghare M."/>
            <person name="Carmona M."/>
            <person name="Faoro H."/>
            <person name="Cruz L.M."/>
            <person name="Battistoni F."/>
            <person name="De Souza E."/>
            <person name="Pedrosa F."/>
            <person name="Chen W.-M."/>
            <person name="Poole P.S."/>
            <person name="Dixon R.A."/>
            <person name="James E.K."/>
        </authorList>
    </citation>
    <scope>NUCLEOTIDE SEQUENCE</scope>
    <source>
        <strain evidence="2">U120</strain>
    </source>
</reference>
<gene>
    <name evidence="2" type="ORF">GO608_02760</name>
</gene>
<evidence type="ECO:0000313" key="3">
    <source>
        <dbReference type="Proteomes" id="UP000601990"/>
    </source>
</evidence>
<accession>A0ABX1MW93</accession>
<name>A0ABX1MW93_9RHOO</name>
<dbReference type="Gene3D" id="1.25.40.10">
    <property type="entry name" value="Tetratricopeptide repeat domain"/>
    <property type="match status" value="1"/>
</dbReference>
<comment type="caution">
    <text evidence="2">The sequence shown here is derived from an EMBL/GenBank/DDBJ whole genome shotgun (WGS) entry which is preliminary data.</text>
</comment>
<dbReference type="Proteomes" id="UP000601990">
    <property type="component" value="Unassembled WGS sequence"/>
</dbReference>
<dbReference type="Pfam" id="PF14559">
    <property type="entry name" value="TPR_19"/>
    <property type="match status" value="1"/>
</dbReference>
<dbReference type="EMBL" id="WTVH01000003">
    <property type="protein sequence ID" value="NMF92252.1"/>
    <property type="molecule type" value="Genomic_DNA"/>
</dbReference>
<evidence type="ECO:0000256" key="1">
    <source>
        <dbReference type="SAM" id="SignalP"/>
    </source>
</evidence>
<organism evidence="2 3">
    <name type="scientific">Aromatoleum buckelii</name>
    <dbReference type="NCBI Taxonomy" id="200254"/>
    <lineage>
        <taxon>Bacteria</taxon>
        <taxon>Pseudomonadati</taxon>
        <taxon>Pseudomonadota</taxon>
        <taxon>Betaproteobacteria</taxon>
        <taxon>Rhodocyclales</taxon>
        <taxon>Rhodocyclaceae</taxon>
        <taxon>Aromatoleum</taxon>
    </lineage>
</organism>
<dbReference type="InterPro" id="IPR011990">
    <property type="entry name" value="TPR-like_helical_dom_sf"/>
</dbReference>
<feature type="signal peptide" evidence="1">
    <location>
        <begin position="1"/>
        <end position="26"/>
    </location>
</feature>
<protein>
    <submittedName>
        <fullName evidence="2">Tetratricopeptide repeat protein</fullName>
    </submittedName>
</protein>
<dbReference type="SUPFAM" id="SSF48452">
    <property type="entry name" value="TPR-like"/>
    <property type="match status" value="1"/>
</dbReference>
<feature type="chain" id="PRO_5046050233" evidence="1">
    <location>
        <begin position="27"/>
        <end position="221"/>
    </location>
</feature>
<evidence type="ECO:0000313" key="2">
    <source>
        <dbReference type="EMBL" id="NMF92252.1"/>
    </source>
</evidence>
<proteinExistence type="predicted"/>
<sequence>MHILRLQTLRNLVLTFACLCSLPAFALSDEGRQHLVELQSRWAEINYQLPQVEREAAFQKLGEAADQAVKAEPNAAELLIWRGIILSTWAGAKGGLGALDLVKKARSNLEAAVAIDPQALNGSAYTSLGSLYYQVPGWPIGFGDKKQAEALLQKALEINPDGIDPNYFYGDYLYRQKRYAEAREALVRAQAAPDRPGRKLADAGRRAEIRTLLSKVEAELD</sequence>
<dbReference type="RefSeq" id="WP_169197574.1">
    <property type="nucleotide sequence ID" value="NZ_WTVH02000010.1"/>
</dbReference>
<keyword evidence="3" id="KW-1185">Reference proteome</keyword>
<keyword evidence="1" id="KW-0732">Signal</keyword>